<feature type="domain" description="PIN" evidence="5">
    <location>
        <begin position="2"/>
        <end position="125"/>
    </location>
</feature>
<dbReference type="Proteomes" id="UP001550348">
    <property type="component" value="Unassembled WGS sequence"/>
</dbReference>
<dbReference type="EMBL" id="JBEXRX010000005">
    <property type="protein sequence ID" value="MEU0150951.1"/>
    <property type="molecule type" value="Genomic_DNA"/>
</dbReference>
<keyword evidence="1" id="KW-0540">Nuclease</keyword>
<protein>
    <submittedName>
        <fullName evidence="6">PIN domain-containing protein</fullName>
    </submittedName>
</protein>
<evidence type="ECO:0000259" key="5">
    <source>
        <dbReference type="Pfam" id="PF01850"/>
    </source>
</evidence>
<comment type="caution">
    <text evidence="6">The sequence shown here is derived from an EMBL/GenBank/DDBJ whole genome shotgun (WGS) entry which is preliminary data.</text>
</comment>
<proteinExistence type="predicted"/>
<dbReference type="SUPFAM" id="SSF88723">
    <property type="entry name" value="PIN domain-like"/>
    <property type="match status" value="1"/>
</dbReference>
<evidence type="ECO:0000256" key="3">
    <source>
        <dbReference type="ARBA" id="ARBA00022801"/>
    </source>
</evidence>
<dbReference type="InterPro" id="IPR002716">
    <property type="entry name" value="PIN_dom"/>
</dbReference>
<keyword evidence="4" id="KW-0460">Magnesium</keyword>
<keyword evidence="3" id="KW-0378">Hydrolase</keyword>
<evidence type="ECO:0000256" key="2">
    <source>
        <dbReference type="ARBA" id="ARBA00022723"/>
    </source>
</evidence>
<reference evidence="6 7" key="1">
    <citation type="submission" date="2024-06" db="EMBL/GenBank/DDBJ databases">
        <title>The Natural Products Discovery Center: Release of the First 8490 Sequenced Strains for Exploring Actinobacteria Biosynthetic Diversity.</title>
        <authorList>
            <person name="Kalkreuter E."/>
            <person name="Kautsar S.A."/>
            <person name="Yang D."/>
            <person name="Bader C.D."/>
            <person name="Teijaro C.N."/>
            <person name="Fluegel L."/>
            <person name="Davis C.M."/>
            <person name="Simpson J.R."/>
            <person name="Lauterbach L."/>
            <person name="Steele A.D."/>
            <person name="Gui C."/>
            <person name="Meng S."/>
            <person name="Li G."/>
            <person name="Viehrig K."/>
            <person name="Ye F."/>
            <person name="Su P."/>
            <person name="Kiefer A.F."/>
            <person name="Nichols A."/>
            <person name="Cepeda A.J."/>
            <person name="Yan W."/>
            <person name="Fan B."/>
            <person name="Jiang Y."/>
            <person name="Adhikari A."/>
            <person name="Zheng C.-J."/>
            <person name="Schuster L."/>
            <person name="Cowan T.M."/>
            <person name="Smanski M.J."/>
            <person name="Chevrette M.G."/>
            <person name="De Carvalho L.P.S."/>
            <person name="Shen B."/>
        </authorList>
    </citation>
    <scope>NUCLEOTIDE SEQUENCE [LARGE SCALE GENOMIC DNA]</scope>
    <source>
        <strain evidence="6 7">NPDC006286</strain>
    </source>
</reference>
<name>A0ABV2VDR9_9ACTN</name>
<organism evidence="6 7">
    <name type="scientific">Micromonospora fulviviridis</name>
    <dbReference type="NCBI Taxonomy" id="47860"/>
    <lineage>
        <taxon>Bacteria</taxon>
        <taxon>Bacillati</taxon>
        <taxon>Actinomycetota</taxon>
        <taxon>Actinomycetes</taxon>
        <taxon>Micromonosporales</taxon>
        <taxon>Micromonosporaceae</taxon>
        <taxon>Micromonospora</taxon>
    </lineage>
</organism>
<keyword evidence="2" id="KW-0479">Metal-binding</keyword>
<evidence type="ECO:0000313" key="7">
    <source>
        <dbReference type="Proteomes" id="UP001550348"/>
    </source>
</evidence>
<evidence type="ECO:0000313" key="6">
    <source>
        <dbReference type="EMBL" id="MEU0150951.1"/>
    </source>
</evidence>
<accession>A0ABV2VDR9</accession>
<sequence length="138" mass="15049">MDTGPLVALINEKDSYHASCVAWLEGALGRRRPLVIPIPVITEVCYLLSTTAGSAYEARFLEELAQVPSAFSLFTPGREDLGRMGALVRKYADLPLGSTDACVIATAERFKTNEIATIDDRMVKVVRVNDRDPIVAVP</sequence>
<dbReference type="InterPro" id="IPR029060">
    <property type="entry name" value="PIN-like_dom_sf"/>
</dbReference>
<evidence type="ECO:0000256" key="1">
    <source>
        <dbReference type="ARBA" id="ARBA00022722"/>
    </source>
</evidence>
<keyword evidence="7" id="KW-1185">Reference proteome</keyword>
<evidence type="ECO:0000256" key="4">
    <source>
        <dbReference type="ARBA" id="ARBA00022842"/>
    </source>
</evidence>
<gene>
    <name evidence="6" type="ORF">ABZ071_03305</name>
</gene>
<dbReference type="Gene3D" id="3.40.50.1010">
    <property type="entry name" value="5'-nuclease"/>
    <property type="match status" value="1"/>
</dbReference>
<dbReference type="Pfam" id="PF01850">
    <property type="entry name" value="PIN"/>
    <property type="match status" value="1"/>
</dbReference>
<dbReference type="RefSeq" id="WP_355663193.1">
    <property type="nucleotide sequence ID" value="NZ_JBEXRX010000005.1"/>
</dbReference>